<keyword evidence="2" id="KW-1185">Reference proteome</keyword>
<dbReference type="AlphaFoldDB" id="A0A1M4SK14"/>
<organism evidence="1 2">
    <name type="scientific">Fodinibius roseus</name>
    <dbReference type="NCBI Taxonomy" id="1194090"/>
    <lineage>
        <taxon>Bacteria</taxon>
        <taxon>Pseudomonadati</taxon>
        <taxon>Balneolota</taxon>
        <taxon>Balneolia</taxon>
        <taxon>Balneolales</taxon>
        <taxon>Balneolaceae</taxon>
        <taxon>Fodinibius</taxon>
    </lineage>
</organism>
<protein>
    <submittedName>
        <fullName evidence="1">Uncharacterized protein</fullName>
    </submittedName>
</protein>
<dbReference type="EMBL" id="FQUS01000001">
    <property type="protein sequence ID" value="SHE32337.1"/>
    <property type="molecule type" value="Genomic_DNA"/>
</dbReference>
<sequence length="110" mass="12608">MIKNSQDQQLIHDDLTFLKADPLASFDMKWLEDGEVDGVIIEYRKDLSVLELINDIRSHNNREVYLMPVFLYKIHGQTNPAISQLADGEITNLSNLNPIADITKKIKSRL</sequence>
<proteinExistence type="predicted"/>
<gene>
    <name evidence="1" type="ORF">SAMN05443144_10153</name>
</gene>
<dbReference type="STRING" id="1194090.SAMN05443144_10153"/>
<accession>A0A1M4SK14</accession>
<reference evidence="1 2" key="1">
    <citation type="submission" date="2016-11" db="EMBL/GenBank/DDBJ databases">
        <authorList>
            <person name="Jaros S."/>
            <person name="Januszkiewicz K."/>
            <person name="Wedrychowicz H."/>
        </authorList>
    </citation>
    <scope>NUCLEOTIDE SEQUENCE [LARGE SCALE GENOMIC DNA]</scope>
    <source>
        <strain evidence="1 2">DSM 21986</strain>
    </source>
</reference>
<evidence type="ECO:0000313" key="1">
    <source>
        <dbReference type="EMBL" id="SHE32337.1"/>
    </source>
</evidence>
<evidence type="ECO:0000313" key="2">
    <source>
        <dbReference type="Proteomes" id="UP000184041"/>
    </source>
</evidence>
<dbReference type="Proteomes" id="UP000184041">
    <property type="component" value="Unassembled WGS sequence"/>
</dbReference>
<dbReference type="OrthoDB" id="9961450at2"/>
<name>A0A1M4SK14_9BACT</name>
<dbReference type="RefSeq" id="WP_073058815.1">
    <property type="nucleotide sequence ID" value="NZ_FQUS01000001.1"/>
</dbReference>